<feature type="region of interest" description="Disordered" evidence="1">
    <location>
        <begin position="367"/>
        <end position="397"/>
    </location>
</feature>
<reference evidence="3 4" key="1">
    <citation type="journal article" date="2000" name="DNA Res.">
        <title>Complete genome structure of the nitrogen-fixing symbiotic bacterium Mesorhizobium loti.</title>
        <authorList>
            <person name="Kaneko T."/>
            <person name="Nakamura Y."/>
            <person name="Sato S."/>
            <person name="Asamizu E."/>
            <person name="Kato T."/>
            <person name="Sasamoto S."/>
            <person name="Watanabe A."/>
            <person name="Idesawa K."/>
            <person name="Ishikawa A."/>
            <person name="Kawashima K."/>
            <person name="Kimura T."/>
            <person name="Kishida Y."/>
            <person name="Kiyokawa C."/>
            <person name="Kohara M."/>
            <person name="Matsumoto M."/>
            <person name="Matsuno A."/>
            <person name="Mochizuki Y."/>
            <person name="Nakayama S."/>
            <person name="Nakazaki N."/>
            <person name="Shimpo S."/>
            <person name="Sugimoto M."/>
            <person name="Takeuchi C."/>
            <person name="Yamada M."/>
            <person name="Tabata S."/>
        </authorList>
    </citation>
    <scope>NUCLEOTIDE SEQUENCE [LARGE SCALE GENOMIC DNA]</scope>
    <source>
        <strain evidence="4">LMG 29417 / CECT 9101 / MAFF 303099</strain>
    </source>
</reference>
<protein>
    <submittedName>
        <fullName evidence="3">Mlr2141 protein</fullName>
    </submittedName>
</protein>
<evidence type="ECO:0000313" key="4">
    <source>
        <dbReference type="Proteomes" id="UP000000552"/>
    </source>
</evidence>
<evidence type="ECO:0000313" key="3">
    <source>
        <dbReference type="EMBL" id="BAB49341.1"/>
    </source>
</evidence>
<keyword evidence="2" id="KW-0812">Transmembrane</keyword>
<feature type="transmembrane region" description="Helical" evidence="2">
    <location>
        <begin position="199"/>
        <end position="218"/>
    </location>
</feature>
<dbReference type="EMBL" id="BA000012">
    <property type="protein sequence ID" value="BAB49341.1"/>
    <property type="molecule type" value="Genomic_DNA"/>
</dbReference>
<sequence>MIWNVQDCPLKISNLDHGRRGDHRGAVRRRPDGRLRRPARPRPAAIAARHRHRCRALARPAAARLCQPRQDIWRAAEARPEGAGAGGRHDQPHRAIRQGLFRCLQAGRHRPARSHADDCADTRCDTDAGTASRHDRAHGLCLAAGRRRRCPGQPELRRHRRDLQAARQPLWHARLVQSLPARHNHLANRRRAGNRLMRIRILGNLVILCATVALSYGMQATKPHYADLTAPIPVDGAMHDKVRARSFDVRLDKVVFARQLKTNQFGQQKLLTTSGLWAVVSTSLTATAASTTVADGTWQGPTGLRYHQTERLGYRQDMPPHGVDPGLEKSGLFVFEIPPDQISGASLLVAARQFGPLDAQARISLDGIPTSADGQPTDVLPEYDLDAPQGQTLQGKS</sequence>
<keyword evidence="2" id="KW-0472">Membrane</keyword>
<evidence type="ECO:0000256" key="2">
    <source>
        <dbReference type="SAM" id="Phobius"/>
    </source>
</evidence>
<dbReference type="AlphaFoldDB" id="Q98J25"/>
<proteinExistence type="predicted"/>
<evidence type="ECO:0000256" key="1">
    <source>
        <dbReference type="SAM" id="MobiDB-lite"/>
    </source>
</evidence>
<feature type="compositionally biased region" description="Basic and acidic residues" evidence="1">
    <location>
        <begin position="16"/>
        <end position="35"/>
    </location>
</feature>
<name>Q98J25_RHILO</name>
<dbReference type="eggNOG" id="ENOG50337EF">
    <property type="taxonomic scope" value="Bacteria"/>
</dbReference>
<keyword evidence="2" id="KW-1133">Transmembrane helix</keyword>
<accession>Q98J25</accession>
<dbReference type="KEGG" id="mlo:mlr2141"/>
<organism evidence="3 4">
    <name type="scientific">Mesorhizobium japonicum (strain LMG 29417 / CECT 9101 / MAFF 303099)</name>
    <name type="common">Mesorhizobium loti (strain MAFF 303099)</name>
    <dbReference type="NCBI Taxonomy" id="266835"/>
    <lineage>
        <taxon>Bacteria</taxon>
        <taxon>Pseudomonadati</taxon>
        <taxon>Pseudomonadota</taxon>
        <taxon>Alphaproteobacteria</taxon>
        <taxon>Hyphomicrobiales</taxon>
        <taxon>Phyllobacteriaceae</taxon>
        <taxon>Mesorhizobium</taxon>
    </lineage>
</organism>
<feature type="region of interest" description="Disordered" evidence="1">
    <location>
        <begin position="16"/>
        <end position="44"/>
    </location>
</feature>
<gene>
    <name evidence="3" type="ordered locus">mlr2141</name>
</gene>
<dbReference type="Proteomes" id="UP000000552">
    <property type="component" value="Chromosome"/>
</dbReference>
<dbReference type="HOGENOM" id="CLU_694211_0_0_5"/>